<evidence type="ECO:0000313" key="3">
    <source>
        <dbReference type="Proteomes" id="UP000550401"/>
    </source>
</evidence>
<comment type="caution">
    <text evidence="2">The sequence shown here is derived from an EMBL/GenBank/DDBJ whole genome shotgun (WGS) entry which is preliminary data.</text>
</comment>
<keyword evidence="3" id="KW-1185">Reference proteome</keyword>
<organism evidence="2 3">
    <name type="scientific">Dokdonella fugitiva</name>
    <dbReference type="NCBI Taxonomy" id="328517"/>
    <lineage>
        <taxon>Bacteria</taxon>
        <taxon>Pseudomonadati</taxon>
        <taxon>Pseudomonadota</taxon>
        <taxon>Gammaproteobacteria</taxon>
        <taxon>Lysobacterales</taxon>
        <taxon>Rhodanobacteraceae</taxon>
        <taxon>Dokdonella</taxon>
    </lineage>
</organism>
<dbReference type="GO" id="GO:0016989">
    <property type="term" value="F:sigma factor antagonist activity"/>
    <property type="evidence" value="ECO:0007669"/>
    <property type="project" value="TreeGrafter"/>
</dbReference>
<gene>
    <name evidence="2" type="ORF">FHW12_004037</name>
</gene>
<protein>
    <submittedName>
        <fullName evidence="2">Anti-sigma-K factor RskA</fullName>
    </submittedName>
</protein>
<dbReference type="PANTHER" id="PTHR37461:SF1">
    <property type="entry name" value="ANTI-SIGMA-K FACTOR RSKA"/>
    <property type="match status" value="1"/>
</dbReference>
<reference evidence="2 3" key="1">
    <citation type="submission" date="2020-07" db="EMBL/GenBank/DDBJ databases">
        <title>Genomic Encyclopedia of Type Strains, Phase IV (KMG-V): Genome sequencing to study the core and pangenomes of soil and plant-associated prokaryotes.</title>
        <authorList>
            <person name="Whitman W."/>
        </authorList>
    </citation>
    <scope>NUCLEOTIDE SEQUENCE [LARGE SCALE GENOMIC DNA]</scope>
    <source>
        <strain evidence="2 3">RH2WT43</strain>
    </source>
</reference>
<dbReference type="RefSeq" id="WP_182532827.1">
    <property type="nucleotide sequence ID" value="NZ_JACGXL010000008.1"/>
</dbReference>
<feature type="domain" description="Anti-sigma K factor RskA C-terminal" evidence="1">
    <location>
        <begin position="107"/>
        <end position="238"/>
    </location>
</feature>
<dbReference type="InterPro" id="IPR018764">
    <property type="entry name" value="RskA_C"/>
</dbReference>
<dbReference type="Proteomes" id="UP000550401">
    <property type="component" value="Unassembled WGS sequence"/>
</dbReference>
<evidence type="ECO:0000313" key="2">
    <source>
        <dbReference type="EMBL" id="MBA8889790.1"/>
    </source>
</evidence>
<dbReference type="GO" id="GO:0006417">
    <property type="term" value="P:regulation of translation"/>
    <property type="evidence" value="ECO:0007669"/>
    <property type="project" value="TreeGrafter"/>
</dbReference>
<name>A0A839F9N8_9GAMM</name>
<dbReference type="AlphaFoldDB" id="A0A839F9N8"/>
<dbReference type="EMBL" id="JACGXL010000008">
    <property type="protein sequence ID" value="MBA8889790.1"/>
    <property type="molecule type" value="Genomic_DNA"/>
</dbReference>
<dbReference type="PANTHER" id="PTHR37461">
    <property type="entry name" value="ANTI-SIGMA-K FACTOR RSKA"/>
    <property type="match status" value="1"/>
</dbReference>
<dbReference type="InterPro" id="IPR051474">
    <property type="entry name" value="Anti-sigma-K/W_factor"/>
</dbReference>
<evidence type="ECO:0000259" key="1">
    <source>
        <dbReference type="Pfam" id="PF10099"/>
    </source>
</evidence>
<dbReference type="Pfam" id="PF10099">
    <property type="entry name" value="RskA_C"/>
    <property type="match status" value="1"/>
</dbReference>
<sequence>MNSPVGDFDDGGHSHGDDMRAGEYVLGVLDGFERRRVQRRIDVEPAFARLVAEWERRLAAWTLHAAAVEPPAHVWPGVRARLGWSADALGRVRAWNSVGFWRGAAVVALAAGIAAFIVGRIGTPPAGVAPTSGPAALGPVTVLAADDGSTGWLASIDVAKGTMLVVPVPRPVATDGRVPELWLIPPGQAPRSLGFVSNEKPLVISVPPTLLRQVAVGATLAISLELPSAMPHAAPSGAIVAKGGIRTI</sequence>
<dbReference type="GO" id="GO:0005886">
    <property type="term" value="C:plasma membrane"/>
    <property type="evidence" value="ECO:0007669"/>
    <property type="project" value="InterPro"/>
</dbReference>
<proteinExistence type="predicted"/>
<accession>A0A839F9N8</accession>